<reference evidence="1" key="1">
    <citation type="submission" date="2022-06" db="EMBL/GenBank/DDBJ databases">
        <title>Phylogenomic reconstructions and comparative analyses of Kickxellomycotina fungi.</title>
        <authorList>
            <person name="Reynolds N.K."/>
            <person name="Stajich J.E."/>
            <person name="Barry K."/>
            <person name="Grigoriev I.V."/>
            <person name="Crous P."/>
            <person name="Smith M.E."/>
        </authorList>
    </citation>
    <scope>NUCLEOTIDE SEQUENCE</scope>
    <source>
        <strain evidence="1">RSA 2271</strain>
    </source>
</reference>
<comment type="caution">
    <text evidence="1">The sequence shown here is derived from an EMBL/GenBank/DDBJ whole genome shotgun (WGS) entry which is preliminary data.</text>
</comment>
<evidence type="ECO:0000313" key="1">
    <source>
        <dbReference type="EMBL" id="KAJ1677224.1"/>
    </source>
</evidence>
<keyword evidence="2" id="KW-1185">Reference proteome</keyword>
<proteinExistence type="predicted"/>
<accession>A0ACC1HSA1</accession>
<gene>
    <name evidence="1" type="ORF">EV182_006626</name>
</gene>
<name>A0ACC1HSA1_9FUNG</name>
<evidence type="ECO:0000313" key="2">
    <source>
        <dbReference type="Proteomes" id="UP001145114"/>
    </source>
</evidence>
<feature type="non-terminal residue" evidence="1">
    <location>
        <position position="116"/>
    </location>
</feature>
<dbReference type="Proteomes" id="UP001145114">
    <property type="component" value="Unassembled WGS sequence"/>
</dbReference>
<protein>
    <submittedName>
        <fullName evidence="1">Uncharacterized protein</fullName>
    </submittedName>
</protein>
<organism evidence="1 2">
    <name type="scientific">Spiromyces aspiralis</name>
    <dbReference type="NCBI Taxonomy" id="68401"/>
    <lineage>
        <taxon>Eukaryota</taxon>
        <taxon>Fungi</taxon>
        <taxon>Fungi incertae sedis</taxon>
        <taxon>Zoopagomycota</taxon>
        <taxon>Kickxellomycotina</taxon>
        <taxon>Kickxellomycetes</taxon>
        <taxon>Kickxellales</taxon>
        <taxon>Kickxellaceae</taxon>
        <taxon>Spiromyces</taxon>
    </lineage>
</organism>
<sequence length="116" mass="12809">MECAEGPGDAEQRASLQKGSVENGQSADDATSKLENNTDYKYVASALAVLRDQLEQAKRDIYRLREVHNSALEDPFGFIHSIRTKTAARMPQLQQVIPVPDINIEAHIEFAAPSTI</sequence>
<dbReference type="EMBL" id="JAMZIH010002788">
    <property type="protein sequence ID" value="KAJ1677224.1"/>
    <property type="molecule type" value="Genomic_DNA"/>
</dbReference>